<feature type="non-terminal residue" evidence="2">
    <location>
        <position position="1"/>
    </location>
</feature>
<dbReference type="EMBL" id="CAJVCH010233006">
    <property type="protein sequence ID" value="CAG7732512.1"/>
    <property type="molecule type" value="Genomic_DNA"/>
</dbReference>
<organism evidence="2 3">
    <name type="scientific">Allacma fusca</name>
    <dbReference type="NCBI Taxonomy" id="39272"/>
    <lineage>
        <taxon>Eukaryota</taxon>
        <taxon>Metazoa</taxon>
        <taxon>Ecdysozoa</taxon>
        <taxon>Arthropoda</taxon>
        <taxon>Hexapoda</taxon>
        <taxon>Collembola</taxon>
        <taxon>Symphypleona</taxon>
        <taxon>Sminthuridae</taxon>
        <taxon>Allacma</taxon>
    </lineage>
</organism>
<keyword evidence="3" id="KW-1185">Reference proteome</keyword>
<dbReference type="AlphaFoldDB" id="A0A8J2PAL6"/>
<proteinExistence type="predicted"/>
<evidence type="ECO:0000313" key="3">
    <source>
        <dbReference type="Proteomes" id="UP000708208"/>
    </source>
</evidence>
<accession>A0A8J2PAL6</accession>
<sequence length="146" mass="15978">NVPGRTVPVDETVTCVDRTEGQICTTSDGIVVPQANMVCGTHSGVETCTVTRAYTPGLLRGLSDPEFNLLTWGAYIMREDLLSAEQMKAALDQEITGAQTPNRRRRRTEPFSGGRSRTPSGFRRQPIKRSAGPHNLPGQGRALQRK</sequence>
<dbReference type="Proteomes" id="UP000708208">
    <property type="component" value="Unassembled WGS sequence"/>
</dbReference>
<feature type="region of interest" description="Disordered" evidence="1">
    <location>
        <begin position="92"/>
        <end position="146"/>
    </location>
</feature>
<comment type="caution">
    <text evidence="2">The sequence shown here is derived from an EMBL/GenBank/DDBJ whole genome shotgun (WGS) entry which is preliminary data.</text>
</comment>
<gene>
    <name evidence="2" type="ORF">AFUS01_LOCUS21027</name>
</gene>
<name>A0A8J2PAL6_9HEXA</name>
<evidence type="ECO:0000256" key="1">
    <source>
        <dbReference type="SAM" id="MobiDB-lite"/>
    </source>
</evidence>
<protein>
    <submittedName>
        <fullName evidence="2">Uncharacterized protein</fullName>
    </submittedName>
</protein>
<evidence type="ECO:0000313" key="2">
    <source>
        <dbReference type="EMBL" id="CAG7732512.1"/>
    </source>
</evidence>
<reference evidence="2" key="1">
    <citation type="submission" date="2021-06" db="EMBL/GenBank/DDBJ databases">
        <authorList>
            <person name="Hodson N. C."/>
            <person name="Mongue J. A."/>
            <person name="Jaron S. K."/>
        </authorList>
    </citation>
    <scope>NUCLEOTIDE SEQUENCE</scope>
</reference>